<dbReference type="SUPFAM" id="SSF55729">
    <property type="entry name" value="Acyl-CoA N-acyltransferases (Nat)"/>
    <property type="match status" value="1"/>
</dbReference>
<dbReference type="RefSeq" id="WP_120471206.1">
    <property type="nucleotide sequence ID" value="NZ_CATJBT010000212.1"/>
</dbReference>
<dbReference type="Proteomes" id="UP000280696">
    <property type="component" value="Unassembled WGS sequence"/>
</dbReference>
<keyword evidence="1" id="KW-0808">Transferase</keyword>
<gene>
    <name evidence="1" type="ORF">D7V94_15305</name>
</gene>
<dbReference type="InterPro" id="IPR027365">
    <property type="entry name" value="GNAT_acetyltra_YdfB-like"/>
</dbReference>
<dbReference type="GO" id="GO:0016740">
    <property type="term" value="F:transferase activity"/>
    <property type="evidence" value="ECO:0007669"/>
    <property type="project" value="UniProtKB-KW"/>
</dbReference>
<dbReference type="Pfam" id="PF12746">
    <property type="entry name" value="GNAT_acetyltran"/>
    <property type="match status" value="1"/>
</dbReference>
<comment type="caution">
    <text evidence="1">The sequence shown here is derived from an EMBL/GenBank/DDBJ whole genome shotgun (WGS) entry which is preliminary data.</text>
</comment>
<proteinExistence type="predicted"/>
<protein>
    <submittedName>
        <fullName evidence="1">GNAT family N-acetyltransferase</fullName>
    </submittedName>
</protein>
<dbReference type="OrthoDB" id="7054616at2"/>
<dbReference type="AlphaFoldDB" id="A0A3A9AUG0"/>
<sequence>MIFEINRTEKAAPLFEGWQESVIWSCLQNVMGNLYADEKESPSSAMIFLGDFGFPAGKPNKELIMDGPAMYWRNGRTARGGEGREDGEADRMEGIIVPQNEAWADLIEESYGKRAKKVIRYAIKKEPGIFDKDKLQAVVDGIPEGYVLKMIDEELFHYCGRTKWCRDWVSNYRDYPMYQKYGLGAVILKEGEPVSGASSYSGFRGGIEVEIDTREDYRRKGLAHVCGAKLILECLVRDWYPSWDAQNKWSAALAEKLGYHFSHEYTAYEIYTQELL</sequence>
<dbReference type="Gene3D" id="3.40.630.30">
    <property type="match status" value="1"/>
</dbReference>
<reference evidence="1 2" key="1">
    <citation type="submission" date="2018-09" db="EMBL/GenBank/DDBJ databases">
        <title>Murine metabolic-syndrome-specific gut microbial biobank.</title>
        <authorList>
            <person name="Liu C."/>
        </authorList>
    </citation>
    <scope>NUCLEOTIDE SEQUENCE [LARGE SCALE GENOMIC DNA]</scope>
    <source>
        <strain evidence="1 2">0.1xD8-82</strain>
    </source>
</reference>
<keyword evidence="2" id="KW-1185">Reference proteome</keyword>
<evidence type="ECO:0000313" key="2">
    <source>
        <dbReference type="Proteomes" id="UP000280696"/>
    </source>
</evidence>
<dbReference type="PANTHER" id="PTHR31143:SF2">
    <property type="entry name" value="FR47-LIKE DOMAIN-CONTAINING PROTEIN-RELATED"/>
    <property type="match status" value="1"/>
</dbReference>
<dbReference type="Gene3D" id="3.40.630.110">
    <property type="entry name" value="GNAT acetyltransferase-like"/>
    <property type="match status" value="1"/>
</dbReference>
<dbReference type="InterPro" id="IPR042573">
    <property type="entry name" value="GNAT_acetyltra_N"/>
</dbReference>
<name>A0A3A9AUG0_9FIRM</name>
<dbReference type="PANTHER" id="PTHR31143">
    <property type="match status" value="1"/>
</dbReference>
<evidence type="ECO:0000313" key="1">
    <source>
        <dbReference type="EMBL" id="RKI89995.1"/>
    </source>
</evidence>
<dbReference type="EMBL" id="RAYQ01000017">
    <property type="protein sequence ID" value="RKI89995.1"/>
    <property type="molecule type" value="Genomic_DNA"/>
</dbReference>
<accession>A0A3A9AUG0</accession>
<organism evidence="1 2">
    <name type="scientific">Parablautia intestinalis</name>
    <dbReference type="NCBI Taxonomy" id="2320100"/>
    <lineage>
        <taxon>Bacteria</taxon>
        <taxon>Bacillati</taxon>
        <taxon>Bacillota</taxon>
        <taxon>Clostridia</taxon>
        <taxon>Lachnospirales</taxon>
        <taxon>Lachnospiraceae</taxon>
        <taxon>Parablautia</taxon>
    </lineage>
</organism>
<dbReference type="InterPro" id="IPR016181">
    <property type="entry name" value="Acyl_CoA_acyltransferase"/>
</dbReference>